<dbReference type="Proteomes" id="UP001559025">
    <property type="component" value="Unassembled WGS sequence"/>
</dbReference>
<reference evidence="1 2" key="1">
    <citation type="submission" date="2024-01" db="EMBL/GenBank/DDBJ databases">
        <title>New evidence supports the origin of RcGTA from prophage.</title>
        <authorList>
            <person name="Xu Y."/>
            <person name="Liu B."/>
            <person name="Chen F."/>
        </authorList>
    </citation>
    <scope>NUCLEOTIDE SEQUENCE [LARGE SCALE GENOMIC DNA]</scope>
    <source>
        <strain evidence="1 2">CBW1107-2</strain>
    </source>
</reference>
<name>A0ABV3WPH6_9HYPH</name>
<dbReference type="RefSeq" id="WP_368801421.1">
    <property type="nucleotide sequence ID" value="NZ_JAZHFV010000001.1"/>
</dbReference>
<gene>
    <name evidence="1" type="ORF">V1479_01935</name>
</gene>
<accession>A0ABV3WPH6</accession>
<organism evidence="1 2">
    <name type="scientific">Neoaquamicrobium sediminum</name>
    <dbReference type="NCBI Taxonomy" id="1849104"/>
    <lineage>
        <taxon>Bacteria</taxon>
        <taxon>Pseudomonadati</taxon>
        <taxon>Pseudomonadota</taxon>
        <taxon>Alphaproteobacteria</taxon>
        <taxon>Hyphomicrobiales</taxon>
        <taxon>Phyllobacteriaceae</taxon>
        <taxon>Neoaquamicrobium</taxon>
    </lineage>
</organism>
<proteinExistence type="predicted"/>
<protein>
    <submittedName>
        <fullName evidence="1">Uncharacterized protein</fullName>
    </submittedName>
</protein>
<comment type="caution">
    <text evidence="1">The sequence shown here is derived from an EMBL/GenBank/DDBJ whole genome shotgun (WGS) entry which is preliminary data.</text>
</comment>
<evidence type="ECO:0000313" key="2">
    <source>
        <dbReference type="Proteomes" id="UP001559025"/>
    </source>
</evidence>
<dbReference type="EMBL" id="JAZHFV010000001">
    <property type="protein sequence ID" value="MEX4006044.1"/>
    <property type="molecule type" value="Genomic_DNA"/>
</dbReference>
<sequence>MTDEKTAIVAAARLFAVGESSEPYHLGTLRRHARNIGRMALSCDDPSERDALAALHMRLQRIGTEGIEPFSMRRIGSEFYPLGRFCIETLQMSREQIGAMICPDGTPRQQLGCARFMEGIINRVERHRVVYQHFGHHLK</sequence>
<evidence type="ECO:0000313" key="1">
    <source>
        <dbReference type="EMBL" id="MEX4006044.1"/>
    </source>
</evidence>
<keyword evidence="2" id="KW-1185">Reference proteome</keyword>